<sequence>MKLNGDESVRKSKHIALKFVGKTTKAPQVWESKETYQAGKKKDNQKGCFNYKKSDHFIVECLDLQKNKAKNGSLQKYSFKNRFKKSVMATWYELDNKEDSEKDEEQANLTMMALTSSEAEYD</sequence>
<name>A0A9D5AWL7_PEA</name>
<dbReference type="AlphaFoldDB" id="A0A9D5AWL7"/>
<dbReference type="Proteomes" id="UP001058974">
    <property type="component" value="Chromosome 3"/>
</dbReference>
<keyword evidence="3" id="KW-1185">Reference proteome</keyword>
<evidence type="ECO:0000313" key="3">
    <source>
        <dbReference type="Proteomes" id="UP001058974"/>
    </source>
</evidence>
<feature type="compositionally biased region" description="Polar residues" evidence="1">
    <location>
        <begin position="107"/>
        <end position="122"/>
    </location>
</feature>
<organism evidence="2 3">
    <name type="scientific">Pisum sativum</name>
    <name type="common">Garden pea</name>
    <name type="synonym">Lathyrus oleraceus</name>
    <dbReference type="NCBI Taxonomy" id="3888"/>
    <lineage>
        <taxon>Eukaryota</taxon>
        <taxon>Viridiplantae</taxon>
        <taxon>Streptophyta</taxon>
        <taxon>Embryophyta</taxon>
        <taxon>Tracheophyta</taxon>
        <taxon>Spermatophyta</taxon>
        <taxon>Magnoliopsida</taxon>
        <taxon>eudicotyledons</taxon>
        <taxon>Gunneridae</taxon>
        <taxon>Pentapetalae</taxon>
        <taxon>rosids</taxon>
        <taxon>fabids</taxon>
        <taxon>Fabales</taxon>
        <taxon>Fabaceae</taxon>
        <taxon>Papilionoideae</taxon>
        <taxon>50 kb inversion clade</taxon>
        <taxon>NPAAA clade</taxon>
        <taxon>Hologalegina</taxon>
        <taxon>IRL clade</taxon>
        <taxon>Fabeae</taxon>
        <taxon>Lathyrus</taxon>
    </lineage>
</organism>
<comment type="caution">
    <text evidence="2">The sequence shown here is derived from an EMBL/GenBank/DDBJ whole genome shotgun (WGS) entry which is preliminary data.</text>
</comment>
<dbReference type="EMBL" id="JAMSHJ010000003">
    <property type="protein sequence ID" value="KAI5424658.1"/>
    <property type="molecule type" value="Genomic_DNA"/>
</dbReference>
<proteinExistence type="predicted"/>
<gene>
    <name evidence="2" type="ORF">KIW84_030735</name>
</gene>
<feature type="region of interest" description="Disordered" evidence="1">
    <location>
        <begin position="97"/>
        <end position="122"/>
    </location>
</feature>
<evidence type="ECO:0000256" key="1">
    <source>
        <dbReference type="SAM" id="MobiDB-lite"/>
    </source>
</evidence>
<reference evidence="2 3" key="1">
    <citation type="journal article" date="2022" name="Nat. Genet.">
        <title>Improved pea reference genome and pan-genome highlight genomic features and evolutionary characteristics.</title>
        <authorList>
            <person name="Yang T."/>
            <person name="Liu R."/>
            <person name="Luo Y."/>
            <person name="Hu S."/>
            <person name="Wang D."/>
            <person name="Wang C."/>
            <person name="Pandey M.K."/>
            <person name="Ge S."/>
            <person name="Xu Q."/>
            <person name="Li N."/>
            <person name="Li G."/>
            <person name="Huang Y."/>
            <person name="Saxena R.K."/>
            <person name="Ji Y."/>
            <person name="Li M."/>
            <person name="Yan X."/>
            <person name="He Y."/>
            <person name="Liu Y."/>
            <person name="Wang X."/>
            <person name="Xiang C."/>
            <person name="Varshney R.K."/>
            <person name="Ding H."/>
            <person name="Gao S."/>
            <person name="Zong X."/>
        </authorList>
    </citation>
    <scope>NUCLEOTIDE SEQUENCE [LARGE SCALE GENOMIC DNA]</scope>
    <source>
        <strain evidence="2 3">cv. Zhongwan 6</strain>
    </source>
</reference>
<dbReference type="Gramene" id="Psat03G0073500-T1">
    <property type="protein sequence ID" value="KAI5424658.1"/>
    <property type="gene ID" value="KIW84_030735"/>
</dbReference>
<protein>
    <submittedName>
        <fullName evidence="2">Uncharacterized protein</fullName>
    </submittedName>
</protein>
<evidence type="ECO:0000313" key="2">
    <source>
        <dbReference type="EMBL" id="KAI5424658.1"/>
    </source>
</evidence>
<accession>A0A9D5AWL7</accession>